<dbReference type="InterPro" id="IPR005490">
    <property type="entry name" value="LD_TPept_cat_dom"/>
</dbReference>
<dbReference type="Pfam" id="PF03734">
    <property type="entry name" value="YkuD"/>
    <property type="match status" value="1"/>
</dbReference>
<evidence type="ECO:0000313" key="10">
    <source>
        <dbReference type="Proteomes" id="UP001162734"/>
    </source>
</evidence>
<dbReference type="PROSITE" id="PS52029">
    <property type="entry name" value="LD_TPASE"/>
    <property type="match status" value="1"/>
</dbReference>
<proteinExistence type="inferred from homology"/>
<keyword evidence="4 7" id="KW-0133">Cell shape</keyword>
<dbReference type="CDD" id="cd16913">
    <property type="entry name" value="YkuD_like"/>
    <property type="match status" value="1"/>
</dbReference>
<evidence type="ECO:0000256" key="5">
    <source>
        <dbReference type="ARBA" id="ARBA00022984"/>
    </source>
</evidence>
<evidence type="ECO:0000313" key="9">
    <source>
        <dbReference type="EMBL" id="BDG08918.1"/>
    </source>
</evidence>
<gene>
    <name evidence="9" type="ORF">AMPC_20310</name>
</gene>
<dbReference type="SUPFAM" id="SSF141523">
    <property type="entry name" value="L,D-transpeptidase catalytic domain-like"/>
    <property type="match status" value="1"/>
</dbReference>
<evidence type="ECO:0000256" key="7">
    <source>
        <dbReference type="PROSITE-ProRule" id="PRU01373"/>
    </source>
</evidence>
<name>A0ABM7XAP8_9BACT</name>
<comment type="similarity">
    <text evidence="2">Belongs to the YkuD family.</text>
</comment>
<sequence length="212" mass="23422">MWVARLRPFTGTHSVEGVVRALDETAGVRVREALSRAGVPPRPERLWLLAVKDERRLELWAEKSSGERVRVTTWHVLAESGGEGPKLREGDRQVPEGIYQIEGLNPNSAYHLSLKVGYPNASDKSWAARDGRTRLGGDIFIHGKDVSIGCLAIGDPAIEELFWLAGTVGRDAFQVVIVPTDLRVKPAPRVAVAWAPELYGRLKAELTQFPMP</sequence>
<accession>A0ABM7XAP8</accession>
<organism evidence="9 10">
    <name type="scientific">Anaeromyxobacter paludicola</name>
    <dbReference type="NCBI Taxonomy" id="2918171"/>
    <lineage>
        <taxon>Bacteria</taxon>
        <taxon>Pseudomonadati</taxon>
        <taxon>Myxococcota</taxon>
        <taxon>Myxococcia</taxon>
        <taxon>Myxococcales</taxon>
        <taxon>Cystobacterineae</taxon>
        <taxon>Anaeromyxobacteraceae</taxon>
        <taxon>Anaeromyxobacter</taxon>
    </lineage>
</organism>
<keyword evidence="6 7" id="KW-0961">Cell wall biogenesis/degradation</keyword>
<dbReference type="PANTHER" id="PTHR36699">
    <property type="entry name" value="LD-TRANSPEPTIDASE"/>
    <property type="match status" value="1"/>
</dbReference>
<dbReference type="Proteomes" id="UP001162734">
    <property type="component" value="Chromosome"/>
</dbReference>
<keyword evidence="10" id="KW-1185">Reference proteome</keyword>
<reference evidence="10" key="1">
    <citation type="journal article" date="2022" name="Int. J. Syst. Evol. Microbiol.">
        <title>Anaeromyxobacter oryzae sp. nov., Anaeromyxobacter diazotrophicus sp. nov. and Anaeromyxobacter paludicola sp. nov., isolated from paddy soils.</title>
        <authorList>
            <person name="Itoh H."/>
            <person name="Xu Z."/>
            <person name="Mise K."/>
            <person name="Masuda Y."/>
            <person name="Ushijima N."/>
            <person name="Hayakawa C."/>
            <person name="Shiratori Y."/>
            <person name="Senoo K."/>
        </authorList>
    </citation>
    <scope>NUCLEOTIDE SEQUENCE [LARGE SCALE GENOMIC DNA]</scope>
    <source>
        <strain evidence="10">Red630</strain>
    </source>
</reference>
<feature type="active site" description="Proton donor/acceptor" evidence="7">
    <location>
        <position position="142"/>
    </location>
</feature>
<evidence type="ECO:0000256" key="4">
    <source>
        <dbReference type="ARBA" id="ARBA00022960"/>
    </source>
</evidence>
<protein>
    <submittedName>
        <fullName evidence="9">Lipoprotein</fullName>
    </submittedName>
</protein>
<evidence type="ECO:0000256" key="3">
    <source>
        <dbReference type="ARBA" id="ARBA00022679"/>
    </source>
</evidence>
<evidence type="ECO:0000259" key="8">
    <source>
        <dbReference type="PROSITE" id="PS52029"/>
    </source>
</evidence>
<feature type="domain" description="L,D-TPase catalytic" evidence="8">
    <location>
        <begin position="46"/>
        <end position="178"/>
    </location>
</feature>
<keyword evidence="5 7" id="KW-0573">Peptidoglycan synthesis</keyword>
<dbReference type="InterPro" id="IPR038063">
    <property type="entry name" value="Transpep_catalytic_dom"/>
</dbReference>
<evidence type="ECO:0000256" key="6">
    <source>
        <dbReference type="ARBA" id="ARBA00023316"/>
    </source>
</evidence>
<keyword evidence="9" id="KW-0449">Lipoprotein</keyword>
<feature type="active site" description="Nucleophile" evidence="7">
    <location>
        <position position="150"/>
    </location>
</feature>
<evidence type="ECO:0000256" key="2">
    <source>
        <dbReference type="ARBA" id="ARBA00005992"/>
    </source>
</evidence>
<dbReference type="EMBL" id="AP025592">
    <property type="protein sequence ID" value="BDG08918.1"/>
    <property type="molecule type" value="Genomic_DNA"/>
</dbReference>
<dbReference type="PANTHER" id="PTHR36699:SF1">
    <property type="entry name" value="L,D-TRANSPEPTIDASE YAFK-RELATED"/>
    <property type="match status" value="1"/>
</dbReference>
<keyword evidence="3" id="KW-0808">Transferase</keyword>
<evidence type="ECO:0000256" key="1">
    <source>
        <dbReference type="ARBA" id="ARBA00004752"/>
    </source>
</evidence>
<comment type="pathway">
    <text evidence="1 7">Cell wall biogenesis; peptidoglycan biosynthesis.</text>
</comment>